<dbReference type="AlphaFoldDB" id="A0A2N1PIE6"/>
<dbReference type="SMART" id="SM00304">
    <property type="entry name" value="HAMP"/>
    <property type="match status" value="1"/>
</dbReference>
<feature type="domain" description="HAMP" evidence="15">
    <location>
        <begin position="272"/>
        <end position="325"/>
    </location>
</feature>
<evidence type="ECO:0000256" key="11">
    <source>
        <dbReference type="ARBA" id="ARBA00023136"/>
    </source>
</evidence>
<accession>A0A2N1PIE6</accession>
<dbReference type="Pfam" id="PF00672">
    <property type="entry name" value="HAMP"/>
    <property type="match status" value="1"/>
</dbReference>
<feature type="region of interest" description="Disordered" evidence="12">
    <location>
        <begin position="1"/>
        <end position="24"/>
    </location>
</feature>
<dbReference type="InterPro" id="IPR005467">
    <property type="entry name" value="His_kinase_dom"/>
</dbReference>
<dbReference type="InterPro" id="IPR003594">
    <property type="entry name" value="HATPase_dom"/>
</dbReference>
<dbReference type="InterPro" id="IPR003660">
    <property type="entry name" value="HAMP_dom"/>
</dbReference>
<keyword evidence="6" id="KW-0808">Transferase</keyword>
<comment type="subcellular location">
    <subcellularLocation>
        <location evidence="2">Cell membrane</location>
        <topology evidence="2">Multi-pass membrane protein</topology>
    </subcellularLocation>
</comment>
<evidence type="ECO:0000256" key="2">
    <source>
        <dbReference type="ARBA" id="ARBA00004651"/>
    </source>
</evidence>
<evidence type="ECO:0000256" key="3">
    <source>
        <dbReference type="ARBA" id="ARBA00012438"/>
    </source>
</evidence>
<dbReference type="PANTHER" id="PTHR45528:SF1">
    <property type="entry name" value="SENSOR HISTIDINE KINASE CPXA"/>
    <property type="match status" value="1"/>
</dbReference>
<comment type="catalytic activity">
    <reaction evidence="1">
        <text>ATP + protein L-histidine = ADP + protein N-phospho-L-histidine.</text>
        <dbReference type="EC" id="2.7.13.3"/>
    </reaction>
</comment>
<dbReference type="InterPro" id="IPR036890">
    <property type="entry name" value="HATPase_C_sf"/>
</dbReference>
<keyword evidence="13" id="KW-1133">Transmembrane helix</keyword>
<keyword evidence="11 13" id="KW-0472">Membrane</keyword>
<sequence length="535" mass="60617">MKNVIDDDTITDKKQSEKSSSEPIPGSISRGGIFFKIALLFLGIALLTTVLFSGSTFLLVRYLMKHEASDLRETVAELARKTHESPEPHLMLKDQAQHLDYSIAVYKNDKLIFSNHDRPRDPRRLFRKLSMRWKKHRSGKNEKGKPFGPSDNSHDSPLFPDDPQNQSQSRPPFPPSMNDRPNNRFNPDDSFGPFGMAGGPPPPPFEFFDGKDGKWAMDKERGIIFSSFKFDDILIITGHKPKKGPRDFFLRLLLGTGTILLAGLAAVFFIANRLLRPIDAMMEGTRQMSSGNLDYRIPYPETNDQFTFIISSFNHMSERISNMFSNNLLIMGNISHDLKYYLTRLRMSAEVEIDDQELQKSFLEDIDQMTAYIDRAISAYRIGSRKMALQMESVNLSQLLTSRMSQHSIPCPQDSSIPENLKIKADKTYLGNILDNIMENARKYGTDPTASLETDQNTFRLTISNTIGKPMVKKELSLLFEPFYRGDRARAQDNPGSGLGLFISRQACEAMEFTLDADLQGNTRFLVILSGRLIG</sequence>
<protein>
    <recommendedName>
        <fullName evidence="3">histidine kinase</fullName>
        <ecNumber evidence="3">2.7.13.3</ecNumber>
    </recommendedName>
</protein>
<keyword evidence="13" id="KW-0812">Transmembrane</keyword>
<gene>
    <name evidence="16" type="ORF">CVV64_20245</name>
</gene>
<keyword evidence="5" id="KW-0597">Phosphoprotein</keyword>
<feature type="compositionally biased region" description="Low complexity" evidence="12">
    <location>
        <begin position="178"/>
        <end position="194"/>
    </location>
</feature>
<dbReference type="Proteomes" id="UP000233256">
    <property type="component" value="Unassembled WGS sequence"/>
</dbReference>
<keyword evidence="9" id="KW-0067">ATP-binding</keyword>
<dbReference type="InterPro" id="IPR050398">
    <property type="entry name" value="HssS/ArlS-like"/>
</dbReference>
<evidence type="ECO:0000256" key="10">
    <source>
        <dbReference type="ARBA" id="ARBA00023012"/>
    </source>
</evidence>
<dbReference type="GO" id="GO:0005886">
    <property type="term" value="C:plasma membrane"/>
    <property type="evidence" value="ECO:0007669"/>
    <property type="project" value="UniProtKB-SubCell"/>
</dbReference>
<feature type="compositionally biased region" description="Basic and acidic residues" evidence="12">
    <location>
        <begin position="10"/>
        <end position="20"/>
    </location>
</feature>
<evidence type="ECO:0000256" key="6">
    <source>
        <dbReference type="ARBA" id="ARBA00022679"/>
    </source>
</evidence>
<evidence type="ECO:0000256" key="7">
    <source>
        <dbReference type="ARBA" id="ARBA00022741"/>
    </source>
</evidence>
<feature type="transmembrane region" description="Helical" evidence="13">
    <location>
        <begin position="248"/>
        <end position="271"/>
    </location>
</feature>
<dbReference type="Gene3D" id="3.30.565.10">
    <property type="entry name" value="Histidine kinase-like ATPase, C-terminal domain"/>
    <property type="match status" value="1"/>
</dbReference>
<keyword evidence="8" id="KW-0418">Kinase</keyword>
<dbReference type="EMBL" id="PGXC01000066">
    <property type="protein sequence ID" value="PKK88104.1"/>
    <property type="molecule type" value="Genomic_DNA"/>
</dbReference>
<dbReference type="PROSITE" id="PS50109">
    <property type="entry name" value="HIS_KIN"/>
    <property type="match status" value="1"/>
</dbReference>
<dbReference type="SUPFAM" id="SSF55874">
    <property type="entry name" value="ATPase domain of HSP90 chaperone/DNA topoisomerase II/histidine kinase"/>
    <property type="match status" value="1"/>
</dbReference>
<evidence type="ECO:0000256" key="4">
    <source>
        <dbReference type="ARBA" id="ARBA00022475"/>
    </source>
</evidence>
<evidence type="ECO:0000313" key="17">
    <source>
        <dbReference type="Proteomes" id="UP000233256"/>
    </source>
</evidence>
<dbReference type="PROSITE" id="PS50885">
    <property type="entry name" value="HAMP"/>
    <property type="match status" value="1"/>
</dbReference>
<evidence type="ECO:0000256" key="12">
    <source>
        <dbReference type="SAM" id="MobiDB-lite"/>
    </source>
</evidence>
<dbReference type="SUPFAM" id="SSF158472">
    <property type="entry name" value="HAMP domain-like"/>
    <property type="match status" value="1"/>
</dbReference>
<feature type="region of interest" description="Disordered" evidence="12">
    <location>
        <begin position="134"/>
        <end position="197"/>
    </location>
</feature>
<dbReference type="EC" id="2.7.13.3" evidence="3"/>
<dbReference type="SMART" id="SM00387">
    <property type="entry name" value="HATPase_c"/>
    <property type="match status" value="1"/>
</dbReference>
<dbReference type="GO" id="GO:0000160">
    <property type="term" value="P:phosphorelay signal transduction system"/>
    <property type="evidence" value="ECO:0007669"/>
    <property type="project" value="UniProtKB-KW"/>
</dbReference>
<feature type="domain" description="Histidine kinase" evidence="14">
    <location>
        <begin position="333"/>
        <end position="533"/>
    </location>
</feature>
<keyword evidence="4" id="KW-1003">Cell membrane</keyword>
<evidence type="ECO:0000259" key="14">
    <source>
        <dbReference type="PROSITE" id="PS50109"/>
    </source>
</evidence>
<keyword evidence="7" id="KW-0547">Nucleotide-binding</keyword>
<feature type="transmembrane region" description="Helical" evidence="13">
    <location>
        <begin position="33"/>
        <end position="60"/>
    </location>
</feature>
<name>A0A2N1PIE6_9BACT</name>
<evidence type="ECO:0000256" key="8">
    <source>
        <dbReference type="ARBA" id="ARBA00022777"/>
    </source>
</evidence>
<comment type="caution">
    <text evidence="16">The sequence shown here is derived from an EMBL/GenBank/DDBJ whole genome shotgun (WGS) entry which is preliminary data.</text>
</comment>
<dbReference type="CDD" id="cd06225">
    <property type="entry name" value="HAMP"/>
    <property type="match status" value="1"/>
</dbReference>
<evidence type="ECO:0000256" key="9">
    <source>
        <dbReference type="ARBA" id="ARBA00022840"/>
    </source>
</evidence>
<dbReference type="Gene3D" id="6.10.340.10">
    <property type="match status" value="1"/>
</dbReference>
<dbReference type="GO" id="GO:0004673">
    <property type="term" value="F:protein histidine kinase activity"/>
    <property type="evidence" value="ECO:0007669"/>
    <property type="project" value="UniProtKB-EC"/>
</dbReference>
<dbReference type="Pfam" id="PF02518">
    <property type="entry name" value="HATPase_c"/>
    <property type="match status" value="1"/>
</dbReference>
<evidence type="ECO:0000256" key="1">
    <source>
        <dbReference type="ARBA" id="ARBA00000085"/>
    </source>
</evidence>
<evidence type="ECO:0000313" key="16">
    <source>
        <dbReference type="EMBL" id="PKK88104.1"/>
    </source>
</evidence>
<reference evidence="16 17" key="1">
    <citation type="journal article" date="2017" name="ISME J.">
        <title>Potential for microbial H2 and metal transformations associated with novel bacteria and archaea in deep terrestrial subsurface sediments.</title>
        <authorList>
            <person name="Hernsdorf A.W."/>
            <person name="Amano Y."/>
            <person name="Miyakawa K."/>
            <person name="Ise K."/>
            <person name="Suzuki Y."/>
            <person name="Anantharaman K."/>
            <person name="Probst A."/>
            <person name="Burstein D."/>
            <person name="Thomas B.C."/>
            <person name="Banfield J.F."/>
        </authorList>
    </citation>
    <scope>NUCLEOTIDE SEQUENCE [LARGE SCALE GENOMIC DNA]</scope>
    <source>
        <strain evidence="16">HGW-Wallbacteria-1</strain>
    </source>
</reference>
<organism evidence="16 17">
    <name type="scientific">Candidatus Wallbacteria bacterium HGW-Wallbacteria-1</name>
    <dbReference type="NCBI Taxonomy" id="2013854"/>
    <lineage>
        <taxon>Bacteria</taxon>
        <taxon>Candidatus Walliibacteriota</taxon>
    </lineage>
</organism>
<dbReference type="PANTHER" id="PTHR45528">
    <property type="entry name" value="SENSOR HISTIDINE KINASE CPXA"/>
    <property type="match status" value="1"/>
</dbReference>
<proteinExistence type="predicted"/>
<dbReference type="GO" id="GO:0005524">
    <property type="term" value="F:ATP binding"/>
    <property type="evidence" value="ECO:0007669"/>
    <property type="project" value="UniProtKB-KW"/>
</dbReference>
<evidence type="ECO:0000256" key="13">
    <source>
        <dbReference type="SAM" id="Phobius"/>
    </source>
</evidence>
<keyword evidence="10" id="KW-0902">Two-component regulatory system</keyword>
<evidence type="ECO:0000256" key="5">
    <source>
        <dbReference type="ARBA" id="ARBA00022553"/>
    </source>
</evidence>
<evidence type="ECO:0000259" key="15">
    <source>
        <dbReference type="PROSITE" id="PS50885"/>
    </source>
</evidence>